<reference evidence="1 2" key="1">
    <citation type="submission" date="2015-09" db="EMBL/GenBank/DDBJ databases">
        <title>Aphanizomenon flos-aquae WA102.</title>
        <authorList>
            <person name="Driscoll C."/>
        </authorList>
    </citation>
    <scope>NUCLEOTIDE SEQUENCE [LARGE SCALE GENOMIC DNA]</scope>
    <source>
        <strain evidence="1">WA102</strain>
    </source>
</reference>
<organism evidence="1 2">
    <name type="scientific">Aphanizomenon flos-aquae WA102</name>
    <dbReference type="NCBI Taxonomy" id="1710896"/>
    <lineage>
        <taxon>Bacteria</taxon>
        <taxon>Bacillati</taxon>
        <taxon>Cyanobacteriota</taxon>
        <taxon>Cyanophyceae</taxon>
        <taxon>Nostocales</taxon>
        <taxon>Aphanizomenonaceae</taxon>
        <taxon>Aphanizomenon</taxon>
    </lineage>
</organism>
<dbReference type="Proteomes" id="UP000092093">
    <property type="component" value="Unassembled WGS sequence"/>
</dbReference>
<evidence type="ECO:0000313" key="2">
    <source>
        <dbReference type="Proteomes" id="UP000092093"/>
    </source>
</evidence>
<dbReference type="AlphaFoldDB" id="A0A1B7X271"/>
<comment type="caution">
    <text evidence="1">The sequence shown here is derived from an EMBL/GenBank/DDBJ whole genome shotgun (WGS) entry which is preliminary data.</text>
</comment>
<proteinExistence type="predicted"/>
<gene>
    <name evidence="1" type="ORF">AN484_12075</name>
</gene>
<name>A0A1B7X271_APHFL</name>
<evidence type="ECO:0000313" key="1">
    <source>
        <dbReference type="EMBL" id="OBQ43474.1"/>
    </source>
</evidence>
<sequence>MAVRNRIYTGKTHLRGFLITAKADFACVAATSSHQGVPFYEHISNLEASFRGALPLSGPLPALLSEALEEIYYDPEWTGSEEGTPENLQIPTMRDLYEKITALFATKD</sequence>
<dbReference type="PATRIC" id="fig|1710896.3.peg.925"/>
<dbReference type="EMBL" id="LJOW01000052">
    <property type="protein sequence ID" value="OBQ43474.1"/>
    <property type="molecule type" value="Genomic_DNA"/>
</dbReference>
<protein>
    <submittedName>
        <fullName evidence="1">Uncharacterized protein</fullName>
    </submittedName>
</protein>
<accession>A0A1B7X271</accession>